<dbReference type="Pfam" id="PF00632">
    <property type="entry name" value="HECT"/>
    <property type="match status" value="1"/>
</dbReference>
<proteinExistence type="predicted"/>
<evidence type="ECO:0000313" key="4">
    <source>
        <dbReference type="EMBL" id="OLQ05293.1"/>
    </source>
</evidence>
<feature type="domain" description="HECT" evidence="3">
    <location>
        <begin position="1"/>
        <end position="147"/>
    </location>
</feature>
<keyword evidence="1 2" id="KW-0833">Ubl conjugation pathway</keyword>
<dbReference type="OrthoDB" id="10333141at2759"/>
<organism evidence="4 5">
    <name type="scientific">Symbiodinium microadriaticum</name>
    <name type="common">Dinoflagellate</name>
    <name type="synonym">Zooxanthella microadriatica</name>
    <dbReference type="NCBI Taxonomy" id="2951"/>
    <lineage>
        <taxon>Eukaryota</taxon>
        <taxon>Sar</taxon>
        <taxon>Alveolata</taxon>
        <taxon>Dinophyceae</taxon>
        <taxon>Suessiales</taxon>
        <taxon>Symbiodiniaceae</taxon>
        <taxon>Symbiodinium</taxon>
    </lineage>
</organism>
<dbReference type="AlphaFoldDB" id="A0A1Q9ECZ1"/>
<evidence type="ECO:0000313" key="5">
    <source>
        <dbReference type="Proteomes" id="UP000186817"/>
    </source>
</evidence>
<protein>
    <recommendedName>
        <fullName evidence="3">HECT domain-containing protein</fullName>
    </recommendedName>
</protein>
<dbReference type="SUPFAM" id="SSF56204">
    <property type="entry name" value="Hect, E3 ligase catalytic domain"/>
    <property type="match status" value="1"/>
</dbReference>
<feature type="active site" description="Glycyl thioester intermediate" evidence="2">
    <location>
        <position position="140"/>
    </location>
</feature>
<dbReference type="PROSITE" id="PS50237">
    <property type="entry name" value="HECT"/>
    <property type="match status" value="1"/>
</dbReference>
<dbReference type="GO" id="GO:0004842">
    <property type="term" value="F:ubiquitin-protein transferase activity"/>
    <property type="evidence" value="ECO:0007669"/>
    <property type="project" value="InterPro"/>
</dbReference>
<evidence type="ECO:0000256" key="1">
    <source>
        <dbReference type="ARBA" id="ARBA00022786"/>
    </source>
</evidence>
<gene>
    <name evidence="4" type="ORF">AK812_SmicGene11541</name>
</gene>
<keyword evidence="5" id="KW-1185">Reference proteome</keyword>
<accession>A0A1Q9ECZ1</accession>
<evidence type="ECO:0000259" key="3">
    <source>
        <dbReference type="PROSITE" id="PS50237"/>
    </source>
</evidence>
<dbReference type="Gene3D" id="3.30.2410.10">
    <property type="entry name" value="Hect, E3 ligase catalytic domain"/>
    <property type="match status" value="1"/>
</dbReference>
<dbReference type="InterPro" id="IPR000569">
    <property type="entry name" value="HECT_dom"/>
</dbReference>
<name>A0A1Q9ECZ1_SYMMI</name>
<comment type="caution">
    <text evidence="4">The sequence shown here is derived from an EMBL/GenBank/DDBJ whole genome shotgun (WGS) entry which is preliminary data.</text>
</comment>
<dbReference type="EMBL" id="LSRX01000189">
    <property type="protein sequence ID" value="OLQ05293.1"/>
    <property type="molecule type" value="Genomic_DNA"/>
</dbReference>
<sequence length="204" mass="22784">MAPVDELVKGFRSVLPNNTNSSFWPALARSGGFQTLQKLIEGNSEVDVGRLLNVVRWRPFSDGWTDTQKMFFAEALNRLKRAGAGLPPMQNPINKLLRFFTGSFKEPVGGFKMSDDIRFELEKPTGFTTARCAPLKGHTCFNHLYVPVGCLKDPDELDAMIRESIVVEGYSNYNGDYRIEGVVDPLVPELAREGRALTKSKDLV</sequence>
<reference evidence="4 5" key="1">
    <citation type="submission" date="2016-02" db="EMBL/GenBank/DDBJ databases">
        <title>Genome analysis of coral dinoflagellate symbionts highlights evolutionary adaptations to a symbiotic lifestyle.</title>
        <authorList>
            <person name="Aranda M."/>
            <person name="Li Y."/>
            <person name="Liew Y.J."/>
            <person name="Baumgarten S."/>
            <person name="Simakov O."/>
            <person name="Wilson M."/>
            <person name="Piel J."/>
            <person name="Ashoor H."/>
            <person name="Bougouffa S."/>
            <person name="Bajic V.B."/>
            <person name="Ryu T."/>
            <person name="Ravasi T."/>
            <person name="Bayer T."/>
            <person name="Micklem G."/>
            <person name="Kim H."/>
            <person name="Bhak J."/>
            <person name="Lajeunesse T.C."/>
            <person name="Voolstra C.R."/>
        </authorList>
    </citation>
    <scope>NUCLEOTIDE SEQUENCE [LARGE SCALE GENOMIC DNA]</scope>
    <source>
        <strain evidence="4 5">CCMP2467</strain>
    </source>
</reference>
<dbReference type="InterPro" id="IPR035983">
    <property type="entry name" value="Hect_E3_ubiquitin_ligase"/>
</dbReference>
<dbReference type="Proteomes" id="UP000186817">
    <property type="component" value="Unassembled WGS sequence"/>
</dbReference>
<evidence type="ECO:0000256" key="2">
    <source>
        <dbReference type="PROSITE-ProRule" id="PRU00104"/>
    </source>
</evidence>